<protein>
    <submittedName>
        <fullName evidence="1">Uncharacterized protein</fullName>
    </submittedName>
</protein>
<accession>A0A964RRQ9</accession>
<dbReference type="EMBL" id="WSRQ01000058">
    <property type="protein sequence ID" value="MVX66483.1"/>
    <property type="molecule type" value="Genomic_DNA"/>
</dbReference>
<sequence>MHINFYKNNIDCAVVIPTLVYEINVKVKGNSESYIDILGETILSLIETGETLDIDKLLKLIGIPFKYKKLLECEINELLDNRVLSLDEEGKVAEINNSKNYHLETFYVIYDRVNKILLDYIIPKDEFRKRYLKTFDFDSNKTYYLGKESRRYIPEEKYKLCYQLQELINKSNNLSNLEEDEESQEEDDNFIRPFYEIHLDTIENIDNPIEADFLIKIITNENQEIQFESPFYNTTYSKYIESCIKSKVDEAKILNILKKEYQIYLYLDKCKEKSMTYVNEYSKYDKDKSRLSEVEKISLYKEVLLLEGDAYKSFSLVIENINKILKSLLKECTISFAKSLVEKKNICINNLVELRDMKEILLVKSFIYQRQKFIHKDREIIKSIGESSIVSYLKCIFISKFLTNNPYEARVFDIFSKDVKLMSFMNEAWLYRNNTSHNIEKQEIYKSEYDMDNMQKERLIEVISELMDGLMYFVQTIKEIK</sequence>
<reference evidence="1" key="1">
    <citation type="submission" date="2019-12" db="EMBL/GenBank/DDBJ databases">
        <title>Microbes associate with the intestines of laboratory mice.</title>
        <authorList>
            <person name="Navarre W."/>
            <person name="Wong E."/>
        </authorList>
    </citation>
    <scope>NUCLEOTIDE SEQUENCE</scope>
    <source>
        <strain evidence="1">NM79_F5</strain>
    </source>
</reference>
<organism evidence="1 2">
    <name type="scientific">Clostridium chromiireducens</name>
    <dbReference type="NCBI Taxonomy" id="225345"/>
    <lineage>
        <taxon>Bacteria</taxon>
        <taxon>Bacillati</taxon>
        <taxon>Bacillota</taxon>
        <taxon>Clostridia</taxon>
        <taxon>Eubacteriales</taxon>
        <taxon>Clostridiaceae</taxon>
        <taxon>Clostridium</taxon>
    </lineage>
</organism>
<name>A0A964RRQ9_9CLOT</name>
<dbReference type="RefSeq" id="WP_160361032.1">
    <property type="nucleotide sequence ID" value="NZ_WSRQ01000058.1"/>
</dbReference>
<evidence type="ECO:0000313" key="2">
    <source>
        <dbReference type="Proteomes" id="UP000656077"/>
    </source>
</evidence>
<gene>
    <name evidence="1" type="ORF">GKZ28_22670</name>
</gene>
<proteinExistence type="predicted"/>
<dbReference type="Proteomes" id="UP000656077">
    <property type="component" value="Unassembled WGS sequence"/>
</dbReference>
<evidence type="ECO:0000313" key="1">
    <source>
        <dbReference type="EMBL" id="MVX66483.1"/>
    </source>
</evidence>
<comment type="caution">
    <text evidence="1">The sequence shown here is derived from an EMBL/GenBank/DDBJ whole genome shotgun (WGS) entry which is preliminary data.</text>
</comment>
<dbReference type="AlphaFoldDB" id="A0A964RRQ9"/>